<reference evidence="1" key="1">
    <citation type="submission" date="2020-04" db="EMBL/GenBank/DDBJ databases">
        <authorList>
            <person name="Chiriac C."/>
            <person name="Salcher M."/>
            <person name="Ghai R."/>
            <person name="Kavagutti S V."/>
        </authorList>
    </citation>
    <scope>NUCLEOTIDE SEQUENCE</scope>
</reference>
<accession>A0A6J5NUT0</accession>
<name>A0A6J5NUT0_9CAUD</name>
<sequence length="100" mass="10918">MAGDCKGCWLEGVCGAEHVGAQHNESIQELRWQFFDAGIVIDAVKGGCISFPSFHAIALKGLKFKRVAQEKVILLQRNLCELGPACLPQDSLGMSWSLRS</sequence>
<dbReference type="EMBL" id="LR796750">
    <property type="protein sequence ID" value="CAB4163470.1"/>
    <property type="molecule type" value="Genomic_DNA"/>
</dbReference>
<protein>
    <submittedName>
        <fullName evidence="1">Uncharacterized protein</fullName>
    </submittedName>
</protein>
<evidence type="ECO:0000313" key="1">
    <source>
        <dbReference type="EMBL" id="CAB4163470.1"/>
    </source>
</evidence>
<gene>
    <name evidence="1" type="ORF">UFOVP806_19</name>
</gene>
<proteinExistence type="predicted"/>
<organism evidence="1">
    <name type="scientific">uncultured Caudovirales phage</name>
    <dbReference type="NCBI Taxonomy" id="2100421"/>
    <lineage>
        <taxon>Viruses</taxon>
        <taxon>Duplodnaviria</taxon>
        <taxon>Heunggongvirae</taxon>
        <taxon>Uroviricota</taxon>
        <taxon>Caudoviricetes</taxon>
        <taxon>Peduoviridae</taxon>
        <taxon>Maltschvirus</taxon>
        <taxon>Maltschvirus maltsch</taxon>
    </lineage>
</organism>